<dbReference type="EMBL" id="BFFP01000007">
    <property type="protein sequence ID" value="GBG94188.1"/>
    <property type="molecule type" value="Genomic_DNA"/>
</dbReference>
<name>A0A401IRN2_9LACO</name>
<comment type="caution">
    <text evidence="1">The sequence shown here is derived from an EMBL/GenBank/DDBJ whole genome shotgun (WGS) entry which is preliminary data.</text>
</comment>
<dbReference type="Proteomes" id="UP000286848">
    <property type="component" value="Unassembled WGS sequence"/>
</dbReference>
<gene>
    <name evidence="1" type="ORF">LFYK43_06470</name>
</gene>
<organism evidence="1 2">
    <name type="scientific">Ligilactobacillus salitolerans</name>
    <dbReference type="NCBI Taxonomy" id="1808352"/>
    <lineage>
        <taxon>Bacteria</taxon>
        <taxon>Bacillati</taxon>
        <taxon>Bacillota</taxon>
        <taxon>Bacilli</taxon>
        <taxon>Lactobacillales</taxon>
        <taxon>Lactobacillaceae</taxon>
        <taxon>Ligilactobacillus</taxon>
    </lineage>
</organism>
<dbReference type="AlphaFoldDB" id="A0A401IRN2"/>
<evidence type="ECO:0000313" key="1">
    <source>
        <dbReference type="EMBL" id="GBG94188.1"/>
    </source>
</evidence>
<sequence length="136" mass="15989">MVYKKPLKYNPDDFSEEAIQHFFDYEYQDRGMLKWQGFFLSDHTSALNQEKDQPAAELLPRQSADEISSRLFQSWQSRRPVTIQMQEIDGDQVPQEFRGVVVGYYENEVGLKLAESEKTLQLLLEEIRNVNIGQKR</sequence>
<evidence type="ECO:0000313" key="2">
    <source>
        <dbReference type="Proteomes" id="UP000286848"/>
    </source>
</evidence>
<reference evidence="1 2" key="1">
    <citation type="journal article" date="2019" name="Int. J. Syst. Evol. Microbiol.">
        <title>Lactobacillus salitolerans sp. nov., a novel lactic acid bacterium isolated from spent mushroom substrates.</title>
        <authorList>
            <person name="Tohno M."/>
            <person name="Tanizawa Y."/>
            <person name="Kojima Y."/>
            <person name="Sakamoto M."/>
            <person name="Nakamura Y."/>
            <person name="Ohkuma M."/>
            <person name="Kobayashi H."/>
        </authorList>
    </citation>
    <scope>NUCLEOTIDE SEQUENCE [LARGE SCALE GENOMIC DNA]</scope>
    <source>
        <strain evidence="1 2">YK43</strain>
    </source>
</reference>
<accession>A0A401IRN2</accession>
<protein>
    <recommendedName>
        <fullName evidence="3">DNA-directed RNA polymerase beta subunit</fullName>
    </recommendedName>
</protein>
<dbReference type="RefSeq" id="WP_124975366.1">
    <property type="nucleotide sequence ID" value="NZ_BFFP01000007.1"/>
</dbReference>
<keyword evidence="2" id="KW-1185">Reference proteome</keyword>
<proteinExistence type="predicted"/>
<evidence type="ECO:0008006" key="3">
    <source>
        <dbReference type="Google" id="ProtNLM"/>
    </source>
</evidence>
<dbReference type="OrthoDB" id="1644322at2"/>